<dbReference type="Proteomes" id="UP000184611">
    <property type="component" value="Unassembled WGS sequence"/>
</dbReference>
<dbReference type="InterPro" id="IPR018392">
    <property type="entry name" value="LysM"/>
</dbReference>
<dbReference type="AlphaFoldDB" id="A0A1M7ZXW1"/>
<dbReference type="CDD" id="cd00118">
    <property type="entry name" value="LysM"/>
    <property type="match status" value="4"/>
</dbReference>
<dbReference type="SUPFAM" id="SSF54106">
    <property type="entry name" value="LysM domain"/>
    <property type="match status" value="4"/>
</dbReference>
<feature type="domain" description="LysM" evidence="3">
    <location>
        <begin position="142"/>
        <end position="186"/>
    </location>
</feature>
<dbReference type="RefSeq" id="WP_073584058.1">
    <property type="nucleotide sequence ID" value="NZ_CBCSEA010000005.1"/>
</dbReference>
<gene>
    <name evidence="4" type="ORF">SAMN05443547_2053</name>
</gene>
<accession>A0A1M7ZXW1</accession>
<feature type="coiled-coil region" evidence="1">
    <location>
        <begin position="459"/>
        <end position="493"/>
    </location>
</feature>
<dbReference type="Pfam" id="PF01476">
    <property type="entry name" value="LysM"/>
    <property type="match status" value="4"/>
</dbReference>
<dbReference type="STRING" id="416016.SAMN05443547_2053"/>
<dbReference type="PANTHER" id="PTHR33734">
    <property type="entry name" value="LYSM DOMAIN-CONTAINING GPI-ANCHORED PROTEIN 2"/>
    <property type="match status" value="1"/>
</dbReference>
<feature type="domain" description="LysM" evidence="3">
    <location>
        <begin position="24"/>
        <end position="67"/>
    </location>
</feature>
<organism evidence="4 5">
    <name type="scientific">Flavobacterium cucumis</name>
    <dbReference type="NCBI Taxonomy" id="416016"/>
    <lineage>
        <taxon>Bacteria</taxon>
        <taxon>Pseudomonadati</taxon>
        <taxon>Bacteroidota</taxon>
        <taxon>Flavobacteriia</taxon>
        <taxon>Flavobacteriales</taxon>
        <taxon>Flavobacteriaceae</taxon>
        <taxon>Flavobacterium</taxon>
    </lineage>
</organism>
<dbReference type="PROSITE" id="PS50943">
    <property type="entry name" value="HTH_CROC1"/>
    <property type="match status" value="1"/>
</dbReference>
<keyword evidence="1" id="KW-0175">Coiled coil</keyword>
<dbReference type="Gene3D" id="3.10.350.10">
    <property type="entry name" value="LysM domain"/>
    <property type="match status" value="4"/>
</dbReference>
<dbReference type="InterPro" id="IPR036779">
    <property type="entry name" value="LysM_dom_sf"/>
</dbReference>
<protein>
    <submittedName>
        <fullName evidence="4">LysM domain-containing protein</fullName>
    </submittedName>
</protein>
<dbReference type="SMART" id="SM00257">
    <property type="entry name" value="LysM"/>
    <property type="match status" value="4"/>
</dbReference>
<sequence length="641" mass="73218">MKFSLSIIITVFFFQLSIAQESFVKYVVNKGETINQIAKKFNISVQEIKELNPDVANGLKENQVLFVSVVNLISHQVKEKETLYGIALKYNVTIEEIRQINPNLAIENLKAGNSINIPKLNKNFVASLATKSRNLTYQNENILHEVKPKETLFSIARLYNVSVSDLDELNASLLENGLRIGQQIQIPYKKKTLDGNVRVINEESIFHVVAPQETKFGIAKKYGISIDQLELQNPEIVSGLKIGTKLAINLKQFQPSNSKEELMIALAEKQIALEKTKAVSIENSKLKEENKSGIAKLNAKTAEVENLQDLVAVQKQMDQKVLKVNSLNVNLEEIDEKEKGSAEKLKLVLEANRNVQEVLLYKLDSLVYNMKQDVEALKNKEITDLETSRQLEKSSYKNLKETNVLLQELKQDLAKNRSNYAVIMNKVKQINLEENKIYKAKSRDLASGKVKKADTADLLNELEAEQDMVNSQNDALINEIEKLAVEKDLVIKEKLRKATFYSEESRAFDDKLALEKLKRYKEKVKNSDKKKEPEVNDNQEVFSQSLDLVAIEVIENIKDTKDGYYLVVGKFVDGKERDEKVMELINHGQIDASFFYNFNTLSYYVYVKVETSAVNALKFYNLHHNESLYKDLLIVRLTYNY</sequence>
<feature type="domain" description="LysM" evidence="3">
    <location>
        <begin position="73"/>
        <end position="117"/>
    </location>
</feature>
<dbReference type="PROSITE" id="PS51782">
    <property type="entry name" value="LYSM"/>
    <property type="match status" value="4"/>
</dbReference>
<evidence type="ECO:0000259" key="2">
    <source>
        <dbReference type="PROSITE" id="PS50943"/>
    </source>
</evidence>
<dbReference type="InterPro" id="IPR001387">
    <property type="entry name" value="Cro/C1-type_HTH"/>
</dbReference>
<proteinExistence type="predicted"/>
<dbReference type="EMBL" id="FRYK01000003">
    <property type="protein sequence ID" value="SHO73686.1"/>
    <property type="molecule type" value="Genomic_DNA"/>
</dbReference>
<keyword evidence="5" id="KW-1185">Reference proteome</keyword>
<dbReference type="GO" id="GO:0008932">
    <property type="term" value="F:lytic endotransglycosylase activity"/>
    <property type="evidence" value="ECO:0007669"/>
    <property type="project" value="TreeGrafter"/>
</dbReference>
<evidence type="ECO:0000256" key="1">
    <source>
        <dbReference type="SAM" id="Coils"/>
    </source>
</evidence>
<reference evidence="5" key="1">
    <citation type="submission" date="2016-12" db="EMBL/GenBank/DDBJ databases">
        <authorList>
            <person name="Varghese N."/>
            <person name="Submissions S."/>
        </authorList>
    </citation>
    <scope>NUCLEOTIDE SEQUENCE [LARGE SCALE GENOMIC DNA]</scope>
    <source>
        <strain evidence="5">DSM 18830</strain>
    </source>
</reference>
<dbReference type="OrthoDB" id="2149800at2"/>
<name>A0A1M7ZXW1_9FLAO</name>
<evidence type="ECO:0000313" key="4">
    <source>
        <dbReference type="EMBL" id="SHO73686.1"/>
    </source>
</evidence>
<feature type="coiled-coil region" evidence="1">
    <location>
        <begin position="396"/>
        <end position="426"/>
    </location>
</feature>
<dbReference type="PANTHER" id="PTHR33734:SF22">
    <property type="entry name" value="MEMBRANE-BOUND LYTIC MUREIN TRANSGLYCOSYLASE D"/>
    <property type="match status" value="1"/>
</dbReference>
<evidence type="ECO:0000259" key="3">
    <source>
        <dbReference type="PROSITE" id="PS51782"/>
    </source>
</evidence>
<evidence type="ECO:0000313" key="5">
    <source>
        <dbReference type="Proteomes" id="UP000184611"/>
    </source>
</evidence>
<feature type="domain" description="HTH cro/C1-type" evidence="2">
    <location>
        <begin position="150"/>
        <end position="166"/>
    </location>
</feature>
<feature type="domain" description="LysM" evidence="3">
    <location>
        <begin position="205"/>
        <end position="248"/>
    </location>
</feature>